<proteinExistence type="predicted"/>
<evidence type="ECO:0000313" key="1">
    <source>
        <dbReference type="EMBL" id="KAI5668267.1"/>
    </source>
</evidence>
<keyword evidence="2" id="KW-1185">Reference proteome</keyword>
<accession>A0ACC0B6I2</accession>
<gene>
    <name evidence="1" type="ORF">M9H77_18120</name>
</gene>
<name>A0ACC0B6I2_CATRO</name>
<comment type="caution">
    <text evidence="1">The sequence shown here is derived from an EMBL/GenBank/DDBJ whole genome shotgun (WGS) entry which is preliminary data.</text>
</comment>
<dbReference type="Proteomes" id="UP001060085">
    <property type="component" value="Linkage Group LG04"/>
</dbReference>
<organism evidence="1 2">
    <name type="scientific">Catharanthus roseus</name>
    <name type="common">Madagascar periwinkle</name>
    <name type="synonym">Vinca rosea</name>
    <dbReference type="NCBI Taxonomy" id="4058"/>
    <lineage>
        <taxon>Eukaryota</taxon>
        <taxon>Viridiplantae</taxon>
        <taxon>Streptophyta</taxon>
        <taxon>Embryophyta</taxon>
        <taxon>Tracheophyta</taxon>
        <taxon>Spermatophyta</taxon>
        <taxon>Magnoliopsida</taxon>
        <taxon>eudicotyledons</taxon>
        <taxon>Gunneridae</taxon>
        <taxon>Pentapetalae</taxon>
        <taxon>asterids</taxon>
        <taxon>lamiids</taxon>
        <taxon>Gentianales</taxon>
        <taxon>Apocynaceae</taxon>
        <taxon>Rauvolfioideae</taxon>
        <taxon>Vinceae</taxon>
        <taxon>Catharanthinae</taxon>
        <taxon>Catharanthus</taxon>
    </lineage>
</organism>
<sequence>MKIVEDFLRFPEWVKLVKSFLESNVLGVLFEDPTISFGIKGTFKLVLFVYLLKEFEGSIGPCELRIWKKKSGFNKIIIYHITKDYMTREYVETPSSRQKMEAMRKREDFHTKFARDNHNFYHDGSNGVNTYGGNNHGSENVTSERHNGVSNFSSYVKSYEHNSYDDYGVMKRSMLNMFSIVLMNVIKDLIIVMTMVIIVMVEEFTLRACI</sequence>
<protein>
    <submittedName>
        <fullName evidence="1">Uncharacterized protein</fullName>
    </submittedName>
</protein>
<dbReference type="EMBL" id="CM044704">
    <property type="protein sequence ID" value="KAI5668267.1"/>
    <property type="molecule type" value="Genomic_DNA"/>
</dbReference>
<reference evidence="2" key="1">
    <citation type="journal article" date="2023" name="Nat. Plants">
        <title>Single-cell RNA sequencing provides a high-resolution roadmap for understanding the multicellular compartmentation of specialized metabolism.</title>
        <authorList>
            <person name="Sun S."/>
            <person name="Shen X."/>
            <person name="Li Y."/>
            <person name="Li Y."/>
            <person name="Wang S."/>
            <person name="Li R."/>
            <person name="Zhang H."/>
            <person name="Shen G."/>
            <person name="Guo B."/>
            <person name="Wei J."/>
            <person name="Xu J."/>
            <person name="St-Pierre B."/>
            <person name="Chen S."/>
            <person name="Sun C."/>
        </authorList>
    </citation>
    <scope>NUCLEOTIDE SEQUENCE [LARGE SCALE GENOMIC DNA]</scope>
</reference>
<evidence type="ECO:0000313" key="2">
    <source>
        <dbReference type="Proteomes" id="UP001060085"/>
    </source>
</evidence>